<proteinExistence type="predicted"/>
<sequence>MEVDNYEMNMLLGLDFTKFITDDLQTFGNLLVKLNTEGFRPSVTACDAFKVANLVAVGRFNLRFDGASLVVWALKEVRCWRFVGLKREVVVLRRFEAVAVANADDGSLVVGLWLGGGGYWRLACRGRCSEVVLVRDWAANVVVGDVKAEKEAEVFVEVKEAEVQWLGERINWTTEVEGREGEAHHSAVWGALDAELRIYFFYL</sequence>
<evidence type="ECO:0000313" key="1">
    <source>
        <dbReference type="EMBL" id="WVZ15686.1"/>
    </source>
</evidence>
<name>A0AAQ3NSM3_VIGMU</name>
<dbReference type="Proteomes" id="UP001374535">
    <property type="component" value="Chromosome 4"/>
</dbReference>
<reference evidence="1 2" key="1">
    <citation type="journal article" date="2023" name="Life. Sci Alliance">
        <title>Evolutionary insights into 3D genome organization and epigenetic landscape of Vigna mungo.</title>
        <authorList>
            <person name="Junaid A."/>
            <person name="Singh B."/>
            <person name="Bhatia S."/>
        </authorList>
    </citation>
    <scope>NUCLEOTIDE SEQUENCE [LARGE SCALE GENOMIC DNA]</scope>
    <source>
        <strain evidence="1">Urdbean</strain>
    </source>
</reference>
<evidence type="ECO:0000313" key="2">
    <source>
        <dbReference type="Proteomes" id="UP001374535"/>
    </source>
</evidence>
<keyword evidence="2" id="KW-1185">Reference proteome</keyword>
<protein>
    <submittedName>
        <fullName evidence="1">Uncharacterized protein</fullName>
    </submittedName>
</protein>
<accession>A0AAQ3NSM3</accession>
<dbReference type="AlphaFoldDB" id="A0AAQ3NSM3"/>
<organism evidence="1 2">
    <name type="scientific">Vigna mungo</name>
    <name type="common">Black gram</name>
    <name type="synonym">Phaseolus mungo</name>
    <dbReference type="NCBI Taxonomy" id="3915"/>
    <lineage>
        <taxon>Eukaryota</taxon>
        <taxon>Viridiplantae</taxon>
        <taxon>Streptophyta</taxon>
        <taxon>Embryophyta</taxon>
        <taxon>Tracheophyta</taxon>
        <taxon>Spermatophyta</taxon>
        <taxon>Magnoliopsida</taxon>
        <taxon>eudicotyledons</taxon>
        <taxon>Gunneridae</taxon>
        <taxon>Pentapetalae</taxon>
        <taxon>rosids</taxon>
        <taxon>fabids</taxon>
        <taxon>Fabales</taxon>
        <taxon>Fabaceae</taxon>
        <taxon>Papilionoideae</taxon>
        <taxon>50 kb inversion clade</taxon>
        <taxon>NPAAA clade</taxon>
        <taxon>indigoferoid/millettioid clade</taxon>
        <taxon>Phaseoleae</taxon>
        <taxon>Vigna</taxon>
    </lineage>
</organism>
<gene>
    <name evidence="1" type="ORF">V8G54_013252</name>
</gene>
<dbReference type="EMBL" id="CP144697">
    <property type="protein sequence ID" value="WVZ15686.1"/>
    <property type="molecule type" value="Genomic_DNA"/>
</dbReference>